<accession>A0A517YD82</accession>
<keyword evidence="4" id="KW-0175">Coiled coil</keyword>
<dbReference type="AlphaFoldDB" id="A0A517YD82"/>
<sequence length="635" mass="71504">MNHQSKTASSFVGLLLLGWLFFGPAWCALLPAADPPEKRGAGDIDPKVAALVEQLGDDDFAIRQLAQARLSRMGLEAFDALVAAQYHPVLEVQMRARFLVRGMSVRWYDETDPPEVARLLKSYGEQSDEERRSRMDRLGNMEDLPSLTALCRLARYEVNPILSKHAAILVLHRPEPTKGDLRAQTATTIAAGIGASKRPAIQWLQTYCDTLRDPAASVAEWQVTIEKEQELLALQPALTSRQLVRDLYRWQIKLLQQLNRDQEAIALMRQTIDLLDGDPAQVTEIVDWLVHRQAWQVVIDVGDRFPHIVADDALLLYLRAQAFLALGKNDKAAAKKAAEMAQTALELRKDNLEEHLRVAALLGDRGLFDFAEQEYRVVMKTAAPGSVADFKARFQLSEQLHDQGQELAAAESLKPAIELMYPEGDDAKGEVARDMAIRARRDPEAVRSRMHYFFSRHYHEQKDHAKEKAELAKAIESDPTDADVLIGQFRLPNLTADERKEVIDQIEASAKDFRDQVAESRENAQEAQNEQMRAQFNLQLAIACNQLAWLVSNTQGDFDEALKCSQRSLEVRPDEGGYWDTLGRCYYAKGDFENAVKQQSQAVKLQPHSGQIRRQLELFEQALARQRAAKPAATP</sequence>
<dbReference type="KEGG" id="aagg:ETAA8_32950"/>
<evidence type="ECO:0000313" key="5">
    <source>
        <dbReference type="EMBL" id="QDU28195.1"/>
    </source>
</evidence>
<dbReference type="InterPro" id="IPR011990">
    <property type="entry name" value="TPR-like_helical_dom_sf"/>
</dbReference>
<keyword evidence="2 3" id="KW-0802">TPR repeat</keyword>
<feature type="coiled-coil region" evidence="4">
    <location>
        <begin position="503"/>
        <end position="537"/>
    </location>
</feature>
<dbReference type="PANTHER" id="PTHR45586:SF1">
    <property type="entry name" value="LIPOPOLYSACCHARIDE ASSEMBLY PROTEIN B"/>
    <property type="match status" value="1"/>
</dbReference>
<dbReference type="InterPro" id="IPR051012">
    <property type="entry name" value="CellSynth/LPSAsmb/PSIAsmb"/>
</dbReference>
<protein>
    <submittedName>
        <fullName evidence="5">Tetratricopeptide repeat protein</fullName>
    </submittedName>
</protein>
<organism evidence="5 6">
    <name type="scientific">Anatilimnocola aggregata</name>
    <dbReference type="NCBI Taxonomy" id="2528021"/>
    <lineage>
        <taxon>Bacteria</taxon>
        <taxon>Pseudomonadati</taxon>
        <taxon>Planctomycetota</taxon>
        <taxon>Planctomycetia</taxon>
        <taxon>Pirellulales</taxon>
        <taxon>Pirellulaceae</taxon>
        <taxon>Anatilimnocola</taxon>
    </lineage>
</organism>
<evidence type="ECO:0000313" key="6">
    <source>
        <dbReference type="Proteomes" id="UP000315017"/>
    </source>
</evidence>
<dbReference type="SMART" id="SM00028">
    <property type="entry name" value="TPR"/>
    <property type="match status" value="4"/>
</dbReference>
<evidence type="ECO:0000256" key="4">
    <source>
        <dbReference type="SAM" id="Coils"/>
    </source>
</evidence>
<dbReference type="OrthoDB" id="228255at2"/>
<keyword evidence="1" id="KW-0677">Repeat</keyword>
<dbReference type="Pfam" id="PF13181">
    <property type="entry name" value="TPR_8"/>
    <property type="match status" value="1"/>
</dbReference>
<evidence type="ECO:0000256" key="1">
    <source>
        <dbReference type="ARBA" id="ARBA00022737"/>
    </source>
</evidence>
<dbReference type="SUPFAM" id="SSF48452">
    <property type="entry name" value="TPR-like"/>
    <property type="match status" value="1"/>
</dbReference>
<proteinExistence type="predicted"/>
<gene>
    <name evidence="5" type="ORF">ETAA8_32950</name>
</gene>
<evidence type="ECO:0000256" key="3">
    <source>
        <dbReference type="PROSITE-ProRule" id="PRU00339"/>
    </source>
</evidence>
<reference evidence="5 6" key="1">
    <citation type="submission" date="2019-02" db="EMBL/GenBank/DDBJ databases">
        <title>Deep-cultivation of Planctomycetes and their phenomic and genomic characterization uncovers novel biology.</title>
        <authorList>
            <person name="Wiegand S."/>
            <person name="Jogler M."/>
            <person name="Boedeker C."/>
            <person name="Pinto D."/>
            <person name="Vollmers J."/>
            <person name="Rivas-Marin E."/>
            <person name="Kohn T."/>
            <person name="Peeters S.H."/>
            <person name="Heuer A."/>
            <person name="Rast P."/>
            <person name="Oberbeckmann S."/>
            <person name="Bunk B."/>
            <person name="Jeske O."/>
            <person name="Meyerdierks A."/>
            <person name="Storesund J.E."/>
            <person name="Kallscheuer N."/>
            <person name="Luecker S."/>
            <person name="Lage O.M."/>
            <person name="Pohl T."/>
            <person name="Merkel B.J."/>
            <person name="Hornburger P."/>
            <person name="Mueller R.-W."/>
            <person name="Bruemmer F."/>
            <person name="Labrenz M."/>
            <person name="Spormann A.M."/>
            <person name="Op den Camp H."/>
            <person name="Overmann J."/>
            <person name="Amann R."/>
            <person name="Jetten M.S.M."/>
            <person name="Mascher T."/>
            <person name="Medema M.H."/>
            <person name="Devos D.P."/>
            <person name="Kaster A.-K."/>
            <person name="Ovreas L."/>
            <person name="Rohde M."/>
            <person name="Galperin M.Y."/>
            <person name="Jogler C."/>
        </authorList>
    </citation>
    <scope>NUCLEOTIDE SEQUENCE [LARGE SCALE GENOMIC DNA]</scope>
    <source>
        <strain evidence="5 6">ETA_A8</strain>
    </source>
</reference>
<dbReference type="PANTHER" id="PTHR45586">
    <property type="entry name" value="TPR REPEAT-CONTAINING PROTEIN PA4667"/>
    <property type="match status" value="1"/>
</dbReference>
<dbReference type="Proteomes" id="UP000315017">
    <property type="component" value="Chromosome"/>
</dbReference>
<evidence type="ECO:0000256" key="2">
    <source>
        <dbReference type="ARBA" id="ARBA00022803"/>
    </source>
</evidence>
<dbReference type="PROSITE" id="PS50005">
    <property type="entry name" value="TPR"/>
    <property type="match status" value="1"/>
</dbReference>
<dbReference type="Gene3D" id="1.25.40.10">
    <property type="entry name" value="Tetratricopeptide repeat domain"/>
    <property type="match status" value="2"/>
</dbReference>
<keyword evidence="6" id="KW-1185">Reference proteome</keyword>
<dbReference type="EMBL" id="CP036274">
    <property type="protein sequence ID" value="QDU28195.1"/>
    <property type="molecule type" value="Genomic_DNA"/>
</dbReference>
<dbReference type="RefSeq" id="WP_145090072.1">
    <property type="nucleotide sequence ID" value="NZ_CP036274.1"/>
</dbReference>
<dbReference type="InterPro" id="IPR019734">
    <property type="entry name" value="TPR_rpt"/>
</dbReference>
<feature type="repeat" description="TPR" evidence="3">
    <location>
        <begin position="576"/>
        <end position="609"/>
    </location>
</feature>
<name>A0A517YD82_9BACT</name>